<evidence type="ECO:0000313" key="6">
    <source>
        <dbReference type="Ensembl" id="ENSCPOP00000032332.1"/>
    </source>
</evidence>
<feature type="active site" description="Charge relay system" evidence="3">
    <location>
        <position position="216"/>
    </location>
</feature>
<proteinExistence type="inferred from homology"/>
<dbReference type="EMBL" id="AAKN02025315">
    <property type="status" value="NOT_ANNOTATED_CDS"/>
    <property type="molecule type" value="Genomic_DNA"/>
</dbReference>
<keyword evidence="2" id="KW-0276">Fatty acid metabolism</keyword>
<dbReference type="GO" id="GO:0006631">
    <property type="term" value="P:fatty acid metabolic process"/>
    <property type="evidence" value="ECO:0007669"/>
    <property type="project" value="UniProtKB-KW"/>
</dbReference>
<dbReference type="Pfam" id="PF08840">
    <property type="entry name" value="BAAT_C"/>
    <property type="match status" value="2"/>
</dbReference>
<gene>
    <name evidence="6" type="primary">ACOT6</name>
</gene>
<evidence type="ECO:0000256" key="2">
    <source>
        <dbReference type="ARBA" id="ARBA00022832"/>
    </source>
</evidence>
<dbReference type="PANTHER" id="PTHR10824">
    <property type="entry name" value="ACYL-COENZYME A THIOESTERASE-RELATED"/>
    <property type="match status" value="1"/>
</dbReference>
<dbReference type="VEuPathDB" id="HostDB:ENSCPOG00000032534"/>
<dbReference type="GO" id="GO:0006637">
    <property type="term" value="P:acyl-CoA metabolic process"/>
    <property type="evidence" value="ECO:0007669"/>
    <property type="project" value="InterPro"/>
</dbReference>
<dbReference type="OMA" id="GICEIPL"/>
<dbReference type="InterPro" id="IPR014940">
    <property type="entry name" value="BAAT_C"/>
</dbReference>
<keyword evidence="7" id="KW-1185">Reference proteome</keyword>
<feature type="active site" description="Charge relay system" evidence="3">
    <location>
        <position position="250"/>
    </location>
</feature>
<dbReference type="AlphaFoldDB" id="A0A286Y3C0"/>
<evidence type="ECO:0000313" key="7">
    <source>
        <dbReference type="Proteomes" id="UP000005447"/>
    </source>
</evidence>
<reference evidence="6" key="3">
    <citation type="submission" date="2025-09" db="UniProtKB">
        <authorList>
            <consortium name="Ensembl"/>
        </authorList>
    </citation>
    <scope>IDENTIFICATION</scope>
    <source>
        <strain evidence="6">2N</strain>
    </source>
</reference>
<dbReference type="Proteomes" id="UP000005447">
    <property type="component" value="Unassembled WGS sequence"/>
</dbReference>
<dbReference type="GeneTree" id="ENSGT01010000222336"/>
<evidence type="ECO:0000259" key="4">
    <source>
        <dbReference type="Pfam" id="PF04775"/>
    </source>
</evidence>
<accession>A0A286Y3C0</accession>
<evidence type="ECO:0000256" key="3">
    <source>
        <dbReference type="PIRSR" id="PIRSR016521-1"/>
    </source>
</evidence>
<dbReference type="PIRSF" id="PIRSF016521">
    <property type="entry name" value="Acyl-CoA_hydro"/>
    <property type="match status" value="1"/>
</dbReference>
<dbReference type="InterPro" id="IPR042490">
    <property type="entry name" value="Thio_Ohase/BAAT_N"/>
</dbReference>
<dbReference type="PANTHER" id="PTHR10824:SF17">
    <property type="entry name" value="ACYL-COENZYME A THIOESTERASE 6"/>
    <property type="match status" value="1"/>
</dbReference>
<evidence type="ECO:0000259" key="5">
    <source>
        <dbReference type="Pfam" id="PF08840"/>
    </source>
</evidence>
<dbReference type="InterPro" id="IPR006862">
    <property type="entry name" value="Thio_Ohase/aa_AcTrfase"/>
</dbReference>
<protein>
    <submittedName>
        <fullName evidence="6">Acyl-CoA thioesterase 6</fullName>
    </submittedName>
</protein>
<dbReference type="InterPro" id="IPR029058">
    <property type="entry name" value="AB_hydrolase_fold"/>
</dbReference>
<reference evidence="6" key="2">
    <citation type="submission" date="2025-08" db="UniProtKB">
        <authorList>
            <consortium name="Ensembl"/>
        </authorList>
    </citation>
    <scope>IDENTIFICATION</scope>
    <source>
        <strain evidence="6">2N</strain>
    </source>
</reference>
<dbReference type="STRING" id="10141.ENSCPOP00000032332"/>
<dbReference type="Gene3D" id="3.40.50.1820">
    <property type="entry name" value="alpha/beta hydrolase"/>
    <property type="match status" value="1"/>
</dbReference>
<dbReference type="InParanoid" id="A0A286Y3C0"/>
<dbReference type="GO" id="GO:0047617">
    <property type="term" value="F:fatty acyl-CoA hydrolase activity"/>
    <property type="evidence" value="ECO:0007669"/>
    <property type="project" value="TreeGrafter"/>
</dbReference>
<dbReference type="GO" id="GO:0005829">
    <property type="term" value="C:cytosol"/>
    <property type="evidence" value="ECO:0007669"/>
    <property type="project" value="Ensembl"/>
</dbReference>
<reference evidence="7" key="1">
    <citation type="journal article" date="2011" name="Nature">
        <title>A high-resolution map of human evolutionary constraint using 29 mammals.</title>
        <authorList>
            <person name="Lindblad-Toh K."/>
            <person name="Garber M."/>
            <person name="Zuk O."/>
            <person name="Lin M.F."/>
            <person name="Parker B.J."/>
            <person name="Washietl S."/>
            <person name="Kheradpour P."/>
            <person name="Ernst J."/>
            <person name="Jordan G."/>
            <person name="Mauceli E."/>
            <person name="Ward L.D."/>
            <person name="Lowe C.B."/>
            <person name="Holloway A.K."/>
            <person name="Clamp M."/>
            <person name="Gnerre S."/>
            <person name="Alfoldi J."/>
            <person name="Beal K."/>
            <person name="Chang J."/>
            <person name="Clawson H."/>
            <person name="Cuff J."/>
            <person name="Di Palma F."/>
            <person name="Fitzgerald S."/>
            <person name="Flicek P."/>
            <person name="Guttman M."/>
            <person name="Hubisz M.J."/>
            <person name="Jaffe D.B."/>
            <person name="Jungreis I."/>
            <person name="Kent W.J."/>
            <person name="Kostka D."/>
            <person name="Lara M."/>
            <person name="Martins A.L."/>
            <person name="Massingham T."/>
            <person name="Moltke I."/>
            <person name="Raney B.J."/>
            <person name="Rasmussen M.D."/>
            <person name="Robinson J."/>
            <person name="Stark A."/>
            <person name="Vilella A.J."/>
            <person name="Wen J."/>
            <person name="Xie X."/>
            <person name="Zody M.C."/>
            <person name="Baldwin J."/>
            <person name="Bloom T."/>
            <person name="Chin C.W."/>
            <person name="Heiman D."/>
            <person name="Nicol R."/>
            <person name="Nusbaum C."/>
            <person name="Young S."/>
            <person name="Wilkinson J."/>
            <person name="Worley K.C."/>
            <person name="Kovar C.L."/>
            <person name="Muzny D.M."/>
            <person name="Gibbs R.A."/>
            <person name="Cree A."/>
            <person name="Dihn H.H."/>
            <person name="Fowler G."/>
            <person name="Jhangiani S."/>
            <person name="Joshi V."/>
            <person name="Lee S."/>
            <person name="Lewis L.R."/>
            <person name="Nazareth L.V."/>
            <person name="Okwuonu G."/>
            <person name="Santibanez J."/>
            <person name="Warren W.C."/>
            <person name="Mardis E.R."/>
            <person name="Weinstock G.M."/>
            <person name="Wilson R.K."/>
            <person name="Delehaunty K."/>
            <person name="Dooling D."/>
            <person name="Fronik C."/>
            <person name="Fulton L."/>
            <person name="Fulton B."/>
            <person name="Graves T."/>
            <person name="Minx P."/>
            <person name="Sodergren E."/>
            <person name="Birney E."/>
            <person name="Margulies E.H."/>
            <person name="Herrero J."/>
            <person name="Green E.D."/>
            <person name="Haussler D."/>
            <person name="Siepel A."/>
            <person name="Goldman N."/>
            <person name="Pollard K.S."/>
            <person name="Pedersen J.S."/>
            <person name="Lander E.S."/>
            <person name="Kellis M."/>
        </authorList>
    </citation>
    <scope>NUCLEOTIDE SEQUENCE [LARGE SCALE GENOMIC DNA]</scope>
    <source>
        <strain evidence="7">2N</strain>
    </source>
</reference>
<feature type="domain" description="BAAT/Acyl-CoA thioester hydrolase C-terminal" evidence="5">
    <location>
        <begin position="196"/>
        <end position="298"/>
    </location>
</feature>
<dbReference type="Gene3D" id="2.60.40.2240">
    <property type="entry name" value="Acyl-CoA thioester hydrolase/BAAT N-terminal domain"/>
    <property type="match status" value="1"/>
</dbReference>
<organism evidence="6 7">
    <name type="scientific">Cavia porcellus</name>
    <name type="common">Guinea pig</name>
    <dbReference type="NCBI Taxonomy" id="10141"/>
    <lineage>
        <taxon>Eukaryota</taxon>
        <taxon>Metazoa</taxon>
        <taxon>Chordata</taxon>
        <taxon>Craniata</taxon>
        <taxon>Vertebrata</taxon>
        <taxon>Euteleostomi</taxon>
        <taxon>Mammalia</taxon>
        <taxon>Eutheria</taxon>
        <taxon>Euarchontoglires</taxon>
        <taxon>Glires</taxon>
        <taxon>Rodentia</taxon>
        <taxon>Hystricomorpha</taxon>
        <taxon>Caviidae</taxon>
        <taxon>Cavia</taxon>
    </lineage>
</organism>
<dbReference type="Pfam" id="PF04775">
    <property type="entry name" value="Bile_Hydr_Trans"/>
    <property type="match status" value="1"/>
</dbReference>
<dbReference type="Bgee" id="ENSCPOG00000032534">
    <property type="expression patterns" value="Expressed in adult mammalian kidney"/>
</dbReference>
<comment type="similarity">
    <text evidence="1">Belongs to the C/M/P thioester hydrolase family.</text>
</comment>
<keyword evidence="2" id="KW-0443">Lipid metabolism</keyword>
<evidence type="ECO:0000256" key="1">
    <source>
        <dbReference type="ARBA" id="ARBA00006538"/>
    </source>
</evidence>
<sequence>MGLLWAMQPDRPFWSLLKRDVQTPFVVELEVLDGHEPDQGKLLASAVHERHFLAPGVRRVPVREGRVRATLFLPPGKGSFPGIIHLFGSGGGLCEYRANLLAGHGFADLPEYLGEIHLEYFEEAVNFMLQHPKGPSIGLLGFSKGGDLCLSMASFLKGSTATELINTCVANTVCPLHYKDMIIPNLQNDLGKQKIISLIPLEKAREPFLFIVGMDDHNWNSGFCANITSEWLQTHGKEKPQIIYYPKTGHCIDPPYFPPLIASVHAQLDKATFHGGEPRAQSRAQVNAWQKILTFFQNISMVKKKSVKCSKI</sequence>
<dbReference type="FunFam" id="3.40.50.1820:FF:000024">
    <property type="entry name" value="acyl-coenzyme A thioesterase 4"/>
    <property type="match status" value="1"/>
</dbReference>
<name>A0A286Y3C0_CAVPO</name>
<dbReference type="InterPro" id="IPR016662">
    <property type="entry name" value="Acyl-CoA_thioEstase_long-chain"/>
</dbReference>
<feature type="domain" description="Acyl-CoA thioester hydrolase/bile acid-CoA amino acid N-acetyltransferase" evidence="4">
    <location>
        <begin position="1"/>
        <end position="64"/>
    </location>
</feature>
<dbReference type="SUPFAM" id="SSF53474">
    <property type="entry name" value="alpha/beta-Hydrolases"/>
    <property type="match status" value="1"/>
</dbReference>
<feature type="active site" description="Charge relay system" evidence="3">
    <location>
        <position position="143"/>
    </location>
</feature>
<dbReference type="Ensembl" id="ENSCPOT00000047227.1">
    <property type="protein sequence ID" value="ENSCPOP00000032332.1"/>
    <property type="gene ID" value="ENSCPOG00000032534.1"/>
</dbReference>
<feature type="domain" description="BAAT/Acyl-CoA thioester hydrolase C-terminal" evidence="5">
    <location>
        <begin position="116"/>
        <end position="192"/>
    </location>
</feature>